<feature type="compositionally biased region" description="Polar residues" evidence="1">
    <location>
        <begin position="599"/>
        <end position="696"/>
    </location>
</feature>
<evidence type="ECO:0000313" key="6">
    <source>
        <dbReference type="Proteomes" id="UP000566597"/>
    </source>
</evidence>
<feature type="transmembrane region" description="Helical" evidence="2">
    <location>
        <begin position="365"/>
        <end position="382"/>
    </location>
</feature>
<feature type="transmembrane region" description="Helical" evidence="2">
    <location>
        <begin position="335"/>
        <end position="359"/>
    </location>
</feature>
<dbReference type="Pfam" id="PF26635">
    <property type="entry name" value="DUF8208"/>
    <property type="match status" value="1"/>
</dbReference>
<organism evidence="4 6">
    <name type="scientific">Listeria monocytogenes</name>
    <dbReference type="NCBI Taxonomy" id="1639"/>
    <lineage>
        <taxon>Bacteria</taxon>
        <taxon>Bacillati</taxon>
        <taxon>Bacillota</taxon>
        <taxon>Bacilli</taxon>
        <taxon>Bacillales</taxon>
        <taxon>Listeriaceae</taxon>
        <taxon>Listeria</taxon>
    </lineage>
</organism>
<protein>
    <recommendedName>
        <fullName evidence="3">DUF8208 domain-containing protein</fullName>
    </recommendedName>
</protein>
<evidence type="ECO:0000256" key="2">
    <source>
        <dbReference type="SAM" id="Phobius"/>
    </source>
</evidence>
<feature type="compositionally biased region" description="Low complexity" evidence="1">
    <location>
        <begin position="538"/>
        <end position="549"/>
    </location>
</feature>
<dbReference type="EMBL" id="DAAEQL010000010">
    <property type="protein sequence ID" value="HAA8491591.1"/>
    <property type="molecule type" value="Genomic_DNA"/>
</dbReference>
<evidence type="ECO:0000313" key="4">
    <source>
        <dbReference type="EMBL" id="EAH0253561.1"/>
    </source>
</evidence>
<gene>
    <name evidence="4" type="ORF">D4U23_14305</name>
    <name evidence="5" type="ORF">GHO09_13855</name>
</gene>
<dbReference type="EMBL" id="AABEVT010000010">
    <property type="protein sequence ID" value="EAH0253561.1"/>
    <property type="molecule type" value="Genomic_DNA"/>
</dbReference>
<feature type="transmembrane region" description="Helical" evidence="2">
    <location>
        <begin position="305"/>
        <end position="323"/>
    </location>
</feature>
<keyword evidence="2" id="KW-0812">Transmembrane</keyword>
<dbReference type="AlphaFoldDB" id="A0A3T2JDR5"/>
<sequence length="788" mass="86863">MKGVWYAIQIWLGTYGVYFYGVDGEKRAEDILQRYGNYFVECDLFNLLPRILSWLIIKVLVFFNEIFENVLTKIFDYMDFFKSPEVKSMVEKFILPISWGLLALAIVIVAFQIIVFGKRDFDKLVINIIVGCILMIGMPTLMGYINDLGVVGAKGILNYGNKEKISMAKSIVNQNVTDILWLDQKRLLDKKQSTWSRKNNLNGVNQKDIMDINIAETVDYDTDGFWNSFKDMWGPSSDEHEMKKLFQYKLTKGTDGQNVLVKFENHLLVDERWFRYSYDFWGTAIPIFMSTLAMIFSCFKIASNIFQGGFIYMMGTVVSAVDISTGQRTKKIIEYVVSLAAQVVAICATFKLYIIFTGWVVSKDMSLGLEIILLVASGLAVIDGMDIFQRVMGLDAGVKDGQGMAMGLVAAASVGKNAVGAAKQGTELAKQGGRFVFGTKKPEPPKTGSSDNGPGGNGPDGITGDDSPQNPTLNPSANQDISKMRRQGGIIGRNGLVPRNVAKAASVAGGVAGATVGITKGMEPKSTIKPDLTPPNPVNTNANENNQQPDIDNPTIRFSDDNGSGEQATSDPRTVQEENAEGPVAAENKTESTPKETKNNLSAQSKRTVVATSGNAVNTSTSKGQKRTAISPQENRNNITSSKPNTAQSDVKNGNRTVNDPSKPAESNKSSNQSMTSETATQSAQGSSETVNVQEKQIQHQRVEETVDRLVNKNIQTEVQKEVTSTSNERQQETYQQIVKDKIINKKNQMANRVKNSGPVRNYTKHQKLAENSTKALREKINNRKEDK</sequence>
<evidence type="ECO:0000256" key="1">
    <source>
        <dbReference type="SAM" id="MobiDB-lite"/>
    </source>
</evidence>
<comment type="caution">
    <text evidence="4">The sequence shown here is derived from an EMBL/GenBank/DDBJ whole genome shotgun (WGS) entry which is preliminary data.</text>
</comment>
<dbReference type="Proteomes" id="UP000840567">
    <property type="component" value="Unassembled WGS sequence"/>
</dbReference>
<feature type="transmembrane region" description="Helical" evidence="2">
    <location>
        <begin position="280"/>
        <end position="299"/>
    </location>
</feature>
<reference evidence="5" key="3">
    <citation type="submission" date="2019-10" db="EMBL/GenBank/DDBJ databases">
        <authorList>
            <consortium name="NCBI Pathogen Detection Project"/>
        </authorList>
    </citation>
    <scope>NUCLEOTIDE SEQUENCE</scope>
    <source>
        <strain evidence="5">Sam_F526FDD3-C0F7-43DB-B204-E231FEF9C926</strain>
    </source>
</reference>
<feature type="compositionally biased region" description="Polar residues" evidence="1">
    <location>
        <begin position="467"/>
        <end position="480"/>
    </location>
</feature>
<keyword evidence="2" id="KW-0472">Membrane</keyword>
<feature type="transmembrane region" description="Helical" evidence="2">
    <location>
        <begin position="124"/>
        <end position="145"/>
    </location>
</feature>
<dbReference type="InterPro" id="IPR058066">
    <property type="entry name" value="pXO2-14_N"/>
</dbReference>
<proteinExistence type="predicted"/>
<keyword evidence="2" id="KW-1133">Transmembrane helix</keyword>
<feature type="transmembrane region" description="Helical" evidence="2">
    <location>
        <begin position="93"/>
        <end position="118"/>
    </location>
</feature>
<name>A0A3T2JDR5_LISMN</name>
<reference evidence="5 7" key="1">
    <citation type="journal article" date="2018" name="Genome Biol.">
        <title>SKESA: strategic k-mer extension for scrupulous assemblies.</title>
        <authorList>
            <person name="Souvorov A."/>
            <person name="Agarwala R."/>
            <person name="Lipman D.J."/>
        </authorList>
    </citation>
    <scope>NUCLEOTIDE SEQUENCE [LARGE SCALE GENOMIC DNA]</scope>
    <source>
        <strain evidence="5">Sam_F526FDD3-C0F7-43DB-B204-E231FEF9C926</strain>
    </source>
</reference>
<feature type="region of interest" description="Disordered" evidence="1">
    <location>
        <begin position="767"/>
        <end position="788"/>
    </location>
</feature>
<feature type="region of interest" description="Disordered" evidence="1">
    <location>
        <begin position="433"/>
        <end position="480"/>
    </location>
</feature>
<dbReference type="Proteomes" id="UP000566597">
    <property type="component" value="Unassembled WGS sequence"/>
</dbReference>
<feature type="domain" description="DUF8208" evidence="3">
    <location>
        <begin position="44"/>
        <end position="408"/>
    </location>
</feature>
<dbReference type="RefSeq" id="WP_012952164.1">
    <property type="nucleotide sequence ID" value="NZ_BAAFVF010000014.1"/>
</dbReference>
<dbReference type="NCBIfam" id="NF045890">
    <property type="entry name" value="conj_pls20_p028"/>
    <property type="match status" value="1"/>
</dbReference>
<evidence type="ECO:0000313" key="7">
    <source>
        <dbReference type="Proteomes" id="UP000840567"/>
    </source>
</evidence>
<feature type="compositionally biased region" description="Basic and acidic residues" evidence="1">
    <location>
        <begin position="776"/>
        <end position="788"/>
    </location>
</feature>
<feature type="compositionally biased region" description="Basic and acidic residues" evidence="1">
    <location>
        <begin position="588"/>
        <end position="598"/>
    </location>
</feature>
<reference evidence="4 6" key="2">
    <citation type="submission" date="2019-04" db="EMBL/GenBank/DDBJ databases">
        <authorList>
            <person name="Ashton P.M."/>
            <person name="Dallman T."/>
            <person name="Nair S."/>
            <person name="De Pinna E."/>
            <person name="Peters T."/>
            <person name="Grant K."/>
        </authorList>
    </citation>
    <scope>NUCLEOTIDE SEQUENCE [LARGE SCALE GENOMIC DNA]</scope>
    <source>
        <strain evidence="4 6">406731</strain>
    </source>
</reference>
<dbReference type="InterPro" id="IPR058521">
    <property type="entry name" value="DUF8208"/>
</dbReference>
<accession>A0A3T2JDR5</accession>
<feature type="compositionally biased region" description="Polar residues" evidence="1">
    <location>
        <begin position="561"/>
        <end position="573"/>
    </location>
</feature>
<feature type="region of interest" description="Disordered" evidence="1">
    <location>
        <begin position="521"/>
        <end position="702"/>
    </location>
</feature>
<evidence type="ECO:0000313" key="5">
    <source>
        <dbReference type="EMBL" id="HAA8491591.1"/>
    </source>
</evidence>
<evidence type="ECO:0000259" key="3">
    <source>
        <dbReference type="Pfam" id="PF26635"/>
    </source>
</evidence>